<dbReference type="EMBL" id="BGZK01002672">
    <property type="protein sequence ID" value="GBP95735.1"/>
    <property type="molecule type" value="Genomic_DNA"/>
</dbReference>
<feature type="non-terminal residue" evidence="2">
    <location>
        <position position="1"/>
    </location>
</feature>
<name>A0A4C2A9T6_EUMVA</name>
<evidence type="ECO:0000313" key="2">
    <source>
        <dbReference type="EMBL" id="GBP95735.1"/>
    </source>
</evidence>
<dbReference type="Proteomes" id="UP000299102">
    <property type="component" value="Unassembled WGS sequence"/>
</dbReference>
<dbReference type="AlphaFoldDB" id="A0A4C2A9T6"/>
<accession>A0A4C2A9T6</accession>
<keyword evidence="3" id="KW-1185">Reference proteome</keyword>
<evidence type="ECO:0000256" key="1">
    <source>
        <dbReference type="SAM" id="MobiDB-lite"/>
    </source>
</evidence>
<feature type="region of interest" description="Disordered" evidence="1">
    <location>
        <begin position="1"/>
        <end position="23"/>
    </location>
</feature>
<protein>
    <submittedName>
        <fullName evidence="2">Uncharacterized protein</fullName>
    </submittedName>
</protein>
<gene>
    <name evidence="2" type="ORF">EVAR_66622_1</name>
</gene>
<sequence>WEGVNPNAEVRCDEAGPRANPKMIKIEDPGMVIGDTGGLGTGTDFPLSPYGIKTYLATR</sequence>
<organism evidence="2 3">
    <name type="scientific">Eumeta variegata</name>
    <name type="common">Bagworm moth</name>
    <name type="synonym">Eumeta japonica</name>
    <dbReference type="NCBI Taxonomy" id="151549"/>
    <lineage>
        <taxon>Eukaryota</taxon>
        <taxon>Metazoa</taxon>
        <taxon>Ecdysozoa</taxon>
        <taxon>Arthropoda</taxon>
        <taxon>Hexapoda</taxon>
        <taxon>Insecta</taxon>
        <taxon>Pterygota</taxon>
        <taxon>Neoptera</taxon>
        <taxon>Endopterygota</taxon>
        <taxon>Lepidoptera</taxon>
        <taxon>Glossata</taxon>
        <taxon>Ditrysia</taxon>
        <taxon>Tineoidea</taxon>
        <taxon>Psychidae</taxon>
        <taxon>Oiketicinae</taxon>
        <taxon>Eumeta</taxon>
    </lineage>
</organism>
<evidence type="ECO:0000313" key="3">
    <source>
        <dbReference type="Proteomes" id="UP000299102"/>
    </source>
</evidence>
<reference evidence="2 3" key="1">
    <citation type="journal article" date="2019" name="Commun. Biol.">
        <title>The bagworm genome reveals a unique fibroin gene that provides high tensile strength.</title>
        <authorList>
            <person name="Kono N."/>
            <person name="Nakamura H."/>
            <person name="Ohtoshi R."/>
            <person name="Tomita M."/>
            <person name="Numata K."/>
            <person name="Arakawa K."/>
        </authorList>
    </citation>
    <scope>NUCLEOTIDE SEQUENCE [LARGE SCALE GENOMIC DNA]</scope>
</reference>
<comment type="caution">
    <text evidence="2">The sequence shown here is derived from an EMBL/GenBank/DDBJ whole genome shotgun (WGS) entry which is preliminary data.</text>
</comment>
<proteinExistence type="predicted"/>